<dbReference type="AlphaFoldDB" id="A0A374NQZ0"/>
<sequence length="451" mass="52497">MADIKKSKKHIVVFQDEAGNVLKTSFVCHEEAALPPEMPEKRGESVHHEIKFKGWDKDISSVKENLVVKAVYKEVPKEYLIMYFHENGKMLGTETVPYGQAATQPYHPQKPHTEEYYYVFKGWNNDLSHIEKDTMAKAVFEERQRSFVVRFFHEDGTLLKKEENVLYGQAAQEPESPVKQPDKVYHYMFDGWDTTFDNIKENTEVHAVFSSIYNEYRVSIYEQQETNATQEYLVEERFYHYGDIIEYPILRKKGYTLQWNIHPETVIQNEEIHASWIFSNSVGKVFEVNGNRYQILNPSITNGSVRLLSYTQDASQIQIPERVQIGDYYYFIEEIAIRAFCDCVKMRILTLPNCVHIVDDGAFMNCKRLEKIVLGKGADIKLHSIGKKAFAENEHLREIYFAGRNLRKVYPATFEGVRKTVKILVIPAEKAKIEKLLQKALQEGRILIDLI</sequence>
<organism evidence="1 2">
    <name type="scientific">Anaerobutyricum hallii</name>
    <dbReference type="NCBI Taxonomy" id="39488"/>
    <lineage>
        <taxon>Bacteria</taxon>
        <taxon>Bacillati</taxon>
        <taxon>Bacillota</taxon>
        <taxon>Clostridia</taxon>
        <taxon>Lachnospirales</taxon>
        <taxon>Lachnospiraceae</taxon>
        <taxon>Anaerobutyricum</taxon>
    </lineage>
</organism>
<dbReference type="EMBL" id="QSOE01000030">
    <property type="protein sequence ID" value="RGI89065.1"/>
    <property type="molecule type" value="Genomic_DNA"/>
</dbReference>
<protein>
    <recommendedName>
        <fullName evidence="3">Leucine-rich repeat domain, L domain-like</fullName>
    </recommendedName>
</protein>
<dbReference type="RefSeq" id="WP_117982403.1">
    <property type="nucleotide sequence ID" value="NZ_QSOE01000030.1"/>
</dbReference>
<evidence type="ECO:0000313" key="1">
    <source>
        <dbReference type="EMBL" id="RGI89065.1"/>
    </source>
</evidence>
<dbReference type="InterPro" id="IPR026906">
    <property type="entry name" value="LRR_5"/>
</dbReference>
<dbReference type="InterPro" id="IPR013378">
    <property type="entry name" value="InlB-like_B-rpt"/>
</dbReference>
<reference evidence="1 2" key="1">
    <citation type="submission" date="2018-08" db="EMBL/GenBank/DDBJ databases">
        <title>A genome reference for cultivated species of the human gut microbiota.</title>
        <authorList>
            <person name="Zou Y."/>
            <person name="Xue W."/>
            <person name="Luo G."/>
        </authorList>
    </citation>
    <scope>NUCLEOTIDE SEQUENCE [LARGE SCALE GENOMIC DNA]</scope>
    <source>
        <strain evidence="1 2">TM10-1AC</strain>
    </source>
</reference>
<dbReference type="InterPro" id="IPR032675">
    <property type="entry name" value="LRR_dom_sf"/>
</dbReference>
<dbReference type="Proteomes" id="UP000262524">
    <property type="component" value="Unassembled WGS sequence"/>
</dbReference>
<dbReference type="Gene3D" id="3.80.10.10">
    <property type="entry name" value="Ribonuclease Inhibitor"/>
    <property type="match status" value="1"/>
</dbReference>
<dbReference type="SUPFAM" id="SSF52058">
    <property type="entry name" value="L domain-like"/>
    <property type="match status" value="1"/>
</dbReference>
<dbReference type="Pfam" id="PF13306">
    <property type="entry name" value="LRR_5"/>
    <property type="match status" value="1"/>
</dbReference>
<dbReference type="Pfam" id="PF09479">
    <property type="entry name" value="Flg_new"/>
    <property type="match status" value="1"/>
</dbReference>
<gene>
    <name evidence="1" type="ORF">DXD91_06365</name>
</gene>
<accession>A0A374NQZ0</accession>
<proteinExistence type="predicted"/>
<evidence type="ECO:0008006" key="3">
    <source>
        <dbReference type="Google" id="ProtNLM"/>
    </source>
</evidence>
<evidence type="ECO:0000313" key="2">
    <source>
        <dbReference type="Proteomes" id="UP000262524"/>
    </source>
</evidence>
<name>A0A374NQZ0_9FIRM</name>
<comment type="caution">
    <text evidence="1">The sequence shown here is derived from an EMBL/GenBank/DDBJ whole genome shotgun (WGS) entry which is preliminary data.</text>
</comment>